<dbReference type="KEGG" id="vbl:L21SP4_01674"/>
<dbReference type="SUPFAM" id="SSF51658">
    <property type="entry name" value="Xylose isomerase-like"/>
    <property type="match status" value="1"/>
</dbReference>
<feature type="domain" description="Xylose isomerase-like TIM barrel" evidence="1">
    <location>
        <begin position="54"/>
        <end position="286"/>
    </location>
</feature>
<dbReference type="InterPro" id="IPR036237">
    <property type="entry name" value="Xyl_isomerase-like_sf"/>
</dbReference>
<reference evidence="2 3" key="2">
    <citation type="journal article" date="2016" name="ISME J.">
        <title>Characterization of the first cultured representative of Verrucomicrobia subdivision 5 indicates the proposal of a novel phylum.</title>
        <authorList>
            <person name="Spring S."/>
            <person name="Bunk B."/>
            <person name="Sproer C."/>
            <person name="Schumann P."/>
            <person name="Rohde M."/>
            <person name="Tindall B.J."/>
            <person name="Klenk H.P."/>
        </authorList>
    </citation>
    <scope>NUCLEOTIDE SEQUENCE [LARGE SCALE GENOMIC DNA]</scope>
    <source>
        <strain evidence="2 3">L21-Fru-AB</strain>
    </source>
</reference>
<gene>
    <name evidence="2" type="ORF">L21SP4_01674</name>
</gene>
<keyword evidence="3" id="KW-1185">Reference proteome</keyword>
<dbReference type="Pfam" id="PF01261">
    <property type="entry name" value="AP_endonuc_2"/>
    <property type="match status" value="1"/>
</dbReference>
<dbReference type="InterPro" id="IPR050312">
    <property type="entry name" value="IolE/XylAMocC-like"/>
</dbReference>
<sequence length="300" mass="32938" precursor="true">MRMFATGVAFAVLFGAGCVSNFSPTESEMKIGYTTQNFIPTVSVSVETARRQLDIARELELSWIELRDPDATLSKADCERIAADARERGLEVLYSMQRGLLAEDFKPVFERALVNAACFEGPSRMRVLALLGEGDTGWSRAEFEQVLASARWAAEKAQAKGRRLMIENADVVLEGSADGVIGMRRLLDELDPAVELQLDTGNLFTGDHPASPEEAAAFIRRYADRISYLHLKSARDGEALPVLDGNPLSFEKIADLLGDRAEPVYAAMELNSGSASEEQVVENMRHSLKHLEGTGCIDPR</sequence>
<dbReference type="STRING" id="1307763.L21SP4_01674"/>
<dbReference type="InterPro" id="IPR013022">
    <property type="entry name" value="Xyl_isomerase-like_TIM-brl"/>
</dbReference>
<evidence type="ECO:0000259" key="1">
    <source>
        <dbReference type="Pfam" id="PF01261"/>
    </source>
</evidence>
<reference evidence="3" key="1">
    <citation type="submission" date="2015-02" db="EMBL/GenBank/DDBJ databases">
        <title>Description and complete genome sequence of the first cultured representative of the subdivision 5 of the Verrucomicrobia phylum.</title>
        <authorList>
            <person name="Spring S."/>
            <person name="Bunk B."/>
            <person name="Sproer C."/>
            <person name="Klenk H.-P."/>
        </authorList>
    </citation>
    <scope>NUCLEOTIDE SEQUENCE [LARGE SCALE GENOMIC DNA]</scope>
    <source>
        <strain evidence="3">L21-Fru-AB</strain>
    </source>
</reference>
<dbReference type="PROSITE" id="PS51257">
    <property type="entry name" value="PROKAR_LIPOPROTEIN"/>
    <property type="match status" value="1"/>
</dbReference>
<dbReference type="Gene3D" id="3.20.20.150">
    <property type="entry name" value="Divalent-metal-dependent TIM barrel enzymes"/>
    <property type="match status" value="1"/>
</dbReference>
<dbReference type="AlphaFoldDB" id="A0A0G3EEM2"/>
<dbReference type="GO" id="GO:0016853">
    <property type="term" value="F:isomerase activity"/>
    <property type="evidence" value="ECO:0007669"/>
    <property type="project" value="UniProtKB-KW"/>
</dbReference>
<organism evidence="2 3">
    <name type="scientific">Kiritimatiella glycovorans</name>
    <dbReference type="NCBI Taxonomy" id="1307763"/>
    <lineage>
        <taxon>Bacteria</taxon>
        <taxon>Pseudomonadati</taxon>
        <taxon>Kiritimatiellota</taxon>
        <taxon>Kiritimatiellia</taxon>
        <taxon>Kiritimatiellales</taxon>
        <taxon>Kiritimatiellaceae</taxon>
        <taxon>Kiritimatiella</taxon>
    </lineage>
</organism>
<name>A0A0G3EEM2_9BACT</name>
<accession>A0A0G3EEM2</accession>
<keyword evidence="2" id="KW-0413">Isomerase</keyword>
<dbReference type="Proteomes" id="UP000035268">
    <property type="component" value="Chromosome"/>
</dbReference>
<evidence type="ECO:0000313" key="2">
    <source>
        <dbReference type="EMBL" id="AKJ64916.1"/>
    </source>
</evidence>
<dbReference type="PANTHER" id="PTHR12110">
    <property type="entry name" value="HYDROXYPYRUVATE ISOMERASE"/>
    <property type="match status" value="1"/>
</dbReference>
<protein>
    <submittedName>
        <fullName evidence="2">Xylose isomerase-like TIM barrel</fullName>
    </submittedName>
</protein>
<evidence type="ECO:0000313" key="3">
    <source>
        <dbReference type="Proteomes" id="UP000035268"/>
    </source>
</evidence>
<dbReference type="PANTHER" id="PTHR12110:SF41">
    <property type="entry name" value="INOSOSE DEHYDRATASE"/>
    <property type="match status" value="1"/>
</dbReference>
<dbReference type="EMBL" id="CP010904">
    <property type="protein sequence ID" value="AKJ64916.1"/>
    <property type="molecule type" value="Genomic_DNA"/>
</dbReference>
<proteinExistence type="predicted"/>